<proteinExistence type="predicted"/>
<protein>
    <submittedName>
        <fullName evidence="2">Uncharacterized protein</fullName>
    </submittedName>
</protein>
<dbReference type="Proteomes" id="UP000064844">
    <property type="component" value="Chromosome"/>
</dbReference>
<organism evidence="2 3">
    <name type="scientific">Intestinimonas butyriciproducens</name>
    <dbReference type="NCBI Taxonomy" id="1297617"/>
    <lineage>
        <taxon>Bacteria</taxon>
        <taxon>Bacillati</taxon>
        <taxon>Bacillota</taxon>
        <taxon>Clostridia</taxon>
        <taxon>Eubacteriales</taxon>
        <taxon>Intestinimonas</taxon>
    </lineage>
</organism>
<accession>A0A0S2W0D9</accession>
<keyword evidence="3" id="KW-1185">Reference proteome</keyword>
<reference evidence="3" key="2">
    <citation type="submission" date="2015-04" db="EMBL/GenBank/DDBJ databases">
        <title>A butyrogenic pathway from the amino acid lysine in a human gut commensal.</title>
        <authorList>
            <person name="de Vos W.M."/>
            <person name="Bui N.T.P."/>
            <person name="Plugge C.M."/>
            <person name="Ritari J."/>
        </authorList>
    </citation>
    <scope>NUCLEOTIDE SEQUENCE [LARGE SCALE GENOMIC DNA]</scope>
    <source>
        <strain evidence="3">AF211</strain>
    </source>
</reference>
<feature type="region of interest" description="Disordered" evidence="1">
    <location>
        <begin position="1"/>
        <end position="47"/>
    </location>
</feature>
<gene>
    <name evidence="2" type="ORF">IB211_00429</name>
</gene>
<dbReference type="AlphaFoldDB" id="A0A0S2W0D9"/>
<dbReference type="KEGG" id="ibu:IB211_00429"/>
<evidence type="ECO:0000313" key="2">
    <source>
        <dbReference type="EMBL" id="ALP92824.1"/>
    </source>
</evidence>
<sequence length="47" mass="5151">MPQSGFTPPEEEKDGVPGKGGAFSGGDVRQTSNPHTKHIFLRDKKRK</sequence>
<evidence type="ECO:0000313" key="3">
    <source>
        <dbReference type="Proteomes" id="UP000064844"/>
    </source>
</evidence>
<reference evidence="2 3" key="1">
    <citation type="journal article" date="2015" name="Nat. Commun.">
        <title>Production of butyrate from lysine and the Amadori product fructoselysine by a human gut commensal.</title>
        <authorList>
            <person name="Bui T.P."/>
            <person name="Ritari J."/>
            <person name="Boeren S."/>
            <person name="de Waard P."/>
            <person name="Plugge C.M."/>
            <person name="de Vos W.M."/>
        </authorList>
    </citation>
    <scope>NUCLEOTIDE SEQUENCE [LARGE SCALE GENOMIC DNA]</scope>
    <source>
        <strain evidence="2 3">AF211</strain>
    </source>
</reference>
<name>A0A0S2W0D9_9FIRM</name>
<feature type="compositionally biased region" description="Basic residues" evidence="1">
    <location>
        <begin position="35"/>
        <end position="47"/>
    </location>
</feature>
<evidence type="ECO:0000256" key="1">
    <source>
        <dbReference type="SAM" id="MobiDB-lite"/>
    </source>
</evidence>
<dbReference type="EMBL" id="CP011307">
    <property type="protein sequence ID" value="ALP92824.1"/>
    <property type="molecule type" value="Genomic_DNA"/>
</dbReference>
<dbReference type="STRING" id="1297617.IB211_00429"/>